<feature type="domain" description="Glycosyl transferase family 1" evidence="1">
    <location>
        <begin position="172"/>
        <end position="332"/>
    </location>
</feature>
<organism evidence="3 4">
    <name type="scientific">Sporosarcina koreensis</name>
    <dbReference type="NCBI Taxonomy" id="334735"/>
    <lineage>
        <taxon>Bacteria</taxon>
        <taxon>Bacillati</taxon>
        <taxon>Bacillota</taxon>
        <taxon>Bacilli</taxon>
        <taxon>Bacillales</taxon>
        <taxon>Caryophanaceae</taxon>
        <taxon>Sporosarcina</taxon>
    </lineage>
</organism>
<evidence type="ECO:0000259" key="2">
    <source>
        <dbReference type="Pfam" id="PF13439"/>
    </source>
</evidence>
<dbReference type="Gene3D" id="3.40.50.2000">
    <property type="entry name" value="Glycogen Phosphorylase B"/>
    <property type="match status" value="2"/>
</dbReference>
<name>A0ABW0TYS4_9BACL</name>
<dbReference type="EMBL" id="JBHSNP010000027">
    <property type="protein sequence ID" value="MFC5604152.1"/>
    <property type="molecule type" value="Genomic_DNA"/>
</dbReference>
<comment type="caution">
    <text evidence="3">The sequence shown here is derived from an EMBL/GenBank/DDBJ whole genome shotgun (WGS) entry which is preliminary data.</text>
</comment>
<keyword evidence="3" id="KW-0328">Glycosyltransferase</keyword>
<evidence type="ECO:0000259" key="1">
    <source>
        <dbReference type="Pfam" id="PF00534"/>
    </source>
</evidence>
<sequence>MRKLTVFSNMYPTQKHPTFGIFVKNQVETLRSKGLEVDVLAIDDPTKGKAAVLKKYLTWFMKAMIYILMNNKGISLTHSHYAFPTGLLSLIGKKLFRLPYVITVHGGDIDKMAAGNGKIKKITRIILQQADAVIVVGERLRKDVIGNFGVQEEKVHVMSMGVNTEIFKPMAKEEARKELGIPSDVELLLFVGNMIEAKGILDLIDAYKEVQRDHPNAVLHMIGSSKDEGFMRKFEKHLSERIHHHEPLPQKEVAKWIAAADIFVLPSHHEGFGLVALEAMAVGTTVVASDVGGLSYLLDNEAGILVEKQNPASLAAGLKEALEHPSEKRRMAAEEKVADHTYEVITEKLLAIYQAVSKD</sequence>
<proteinExistence type="predicted"/>
<dbReference type="InterPro" id="IPR028098">
    <property type="entry name" value="Glyco_trans_4-like_N"/>
</dbReference>
<evidence type="ECO:0000313" key="4">
    <source>
        <dbReference type="Proteomes" id="UP001596071"/>
    </source>
</evidence>
<dbReference type="PANTHER" id="PTHR45947:SF3">
    <property type="entry name" value="SULFOQUINOVOSYL TRANSFERASE SQD2"/>
    <property type="match status" value="1"/>
</dbReference>
<gene>
    <name evidence="3" type="ORF">ACFPTP_13060</name>
</gene>
<evidence type="ECO:0000313" key="3">
    <source>
        <dbReference type="EMBL" id="MFC5604152.1"/>
    </source>
</evidence>
<accession>A0ABW0TYS4</accession>
<dbReference type="Pfam" id="PF13439">
    <property type="entry name" value="Glyco_transf_4"/>
    <property type="match status" value="1"/>
</dbReference>
<dbReference type="InterPro" id="IPR001296">
    <property type="entry name" value="Glyco_trans_1"/>
</dbReference>
<reference evidence="4" key="1">
    <citation type="journal article" date="2019" name="Int. J. Syst. Evol. Microbiol.">
        <title>The Global Catalogue of Microorganisms (GCM) 10K type strain sequencing project: providing services to taxonomists for standard genome sequencing and annotation.</title>
        <authorList>
            <consortium name="The Broad Institute Genomics Platform"/>
            <consortium name="The Broad Institute Genome Sequencing Center for Infectious Disease"/>
            <person name="Wu L."/>
            <person name="Ma J."/>
        </authorList>
    </citation>
    <scope>NUCLEOTIDE SEQUENCE [LARGE SCALE GENOMIC DNA]</scope>
    <source>
        <strain evidence="4">KACC 11299</strain>
    </source>
</reference>
<feature type="domain" description="Glycosyltransferase subfamily 4-like N-terminal" evidence="2">
    <location>
        <begin position="22"/>
        <end position="165"/>
    </location>
</feature>
<dbReference type="EC" id="2.4.-.-" evidence="3"/>
<dbReference type="SUPFAM" id="SSF53756">
    <property type="entry name" value="UDP-Glycosyltransferase/glycogen phosphorylase"/>
    <property type="match status" value="1"/>
</dbReference>
<dbReference type="RefSeq" id="WP_381445616.1">
    <property type="nucleotide sequence ID" value="NZ_JBHSNP010000027.1"/>
</dbReference>
<dbReference type="PANTHER" id="PTHR45947">
    <property type="entry name" value="SULFOQUINOVOSYL TRANSFERASE SQD2"/>
    <property type="match status" value="1"/>
</dbReference>
<dbReference type="Proteomes" id="UP001596071">
    <property type="component" value="Unassembled WGS sequence"/>
</dbReference>
<protein>
    <submittedName>
        <fullName evidence="3">Glycosyltransferase</fullName>
        <ecNumber evidence="3">2.4.-.-</ecNumber>
    </submittedName>
</protein>
<dbReference type="GO" id="GO:0016757">
    <property type="term" value="F:glycosyltransferase activity"/>
    <property type="evidence" value="ECO:0007669"/>
    <property type="project" value="UniProtKB-KW"/>
</dbReference>
<dbReference type="Pfam" id="PF00534">
    <property type="entry name" value="Glycos_transf_1"/>
    <property type="match status" value="1"/>
</dbReference>
<keyword evidence="4" id="KW-1185">Reference proteome</keyword>
<dbReference type="InterPro" id="IPR050194">
    <property type="entry name" value="Glycosyltransferase_grp1"/>
</dbReference>
<keyword evidence="3" id="KW-0808">Transferase</keyword>